<accession>A0ABV5PQ43</accession>
<comment type="caution">
    <text evidence="1">The sequence shown here is derived from an EMBL/GenBank/DDBJ whole genome shotgun (WGS) entry which is preliminary data.</text>
</comment>
<sequence>MLEALAAGTDRLPVPARFARSVEPEDAPALLDELSRRAKDG</sequence>
<protein>
    <submittedName>
        <fullName evidence="1">Uncharacterized protein</fullName>
    </submittedName>
</protein>
<reference evidence="1 2" key="1">
    <citation type="submission" date="2024-09" db="EMBL/GenBank/DDBJ databases">
        <authorList>
            <person name="Sun Q."/>
            <person name="Mori K."/>
        </authorList>
    </citation>
    <scope>NUCLEOTIDE SEQUENCE [LARGE SCALE GENOMIC DNA]</scope>
    <source>
        <strain evidence="1 2">JCM 3323</strain>
    </source>
</reference>
<dbReference type="Proteomes" id="UP001589646">
    <property type="component" value="Unassembled WGS sequence"/>
</dbReference>
<keyword evidence="2" id="KW-1185">Reference proteome</keyword>
<proteinExistence type="predicted"/>
<dbReference type="EMBL" id="JBHMCE010000001">
    <property type="protein sequence ID" value="MFB9525178.1"/>
    <property type="molecule type" value="Genomic_DNA"/>
</dbReference>
<name>A0ABV5PQ43_9ACTN</name>
<dbReference type="RefSeq" id="WP_346126359.1">
    <property type="nucleotide sequence ID" value="NZ_BAAAXC010000015.1"/>
</dbReference>
<evidence type="ECO:0000313" key="2">
    <source>
        <dbReference type="Proteomes" id="UP001589646"/>
    </source>
</evidence>
<gene>
    <name evidence="1" type="ORF">ACFFRN_00975</name>
</gene>
<organism evidence="1 2">
    <name type="scientific">Nonomuraea roseola</name>
    <dbReference type="NCBI Taxonomy" id="46179"/>
    <lineage>
        <taxon>Bacteria</taxon>
        <taxon>Bacillati</taxon>
        <taxon>Actinomycetota</taxon>
        <taxon>Actinomycetes</taxon>
        <taxon>Streptosporangiales</taxon>
        <taxon>Streptosporangiaceae</taxon>
        <taxon>Nonomuraea</taxon>
    </lineage>
</organism>
<evidence type="ECO:0000313" key="1">
    <source>
        <dbReference type="EMBL" id="MFB9525178.1"/>
    </source>
</evidence>